<evidence type="ECO:0000313" key="3">
    <source>
        <dbReference type="EMBL" id="PBK73885.1"/>
    </source>
</evidence>
<evidence type="ECO:0000256" key="1">
    <source>
        <dbReference type="SAM" id="Phobius"/>
    </source>
</evidence>
<feature type="domain" description="DUF6534" evidence="2">
    <location>
        <begin position="157"/>
        <end position="242"/>
    </location>
</feature>
<dbReference type="PANTHER" id="PTHR40465:SF1">
    <property type="entry name" value="DUF6534 DOMAIN-CONTAINING PROTEIN"/>
    <property type="match status" value="1"/>
</dbReference>
<feature type="transmembrane region" description="Helical" evidence="1">
    <location>
        <begin position="109"/>
        <end position="133"/>
    </location>
</feature>
<feature type="transmembrane region" description="Helical" evidence="1">
    <location>
        <begin position="192"/>
        <end position="214"/>
    </location>
</feature>
<evidence type="ECO:0000313" key="4">
    <source>
        <dbReference type="Proteomes" id="UP000218334"/>
    </source>
</evidence>
<dbReference type="Proteomes" id="UP000218334">
    <property type="component" value="Unassembled WGS sequence"/>
</dbReference>
<keyword evidence="1" id="KW-0812">Transmembrane</keyword>
<organism evidence="3 4">
    <name type="scientific">Armillaria solidipes</name>
    <dbReference type="NCBI Taxonomy" id="1076256"/>
    <lineage>
        <taxon>Eukaryota</taxon>
        <taxon>Fungi</taxon>
        <taxon>Dikarya</taxon>
        <taxon>Basidiomycota</taxon>
        <taxon>Agaricomycotina</taxon>
        <taxon>Agaricomycetes</taxon>
        <taxon>Agaricomycetidae</taxon>
        <taxon>Agaricales</taxon>
        <taxon>Marasmiineae</taxon>
        <taxon>Physalacriaceae</taxon>
        <taxon>Armillaria</taxon>
    </lineage>
</organism>
<protein>
    <recommendedName>
        <fullName evidence="2">DUF6534 domain-containing protein</fullName>
    </recommendedName>
</protein>
<dbReference type="PANTHER" id="PTHR40465">
    <property type="entry name" value="CHROMOSOME 1, WHOLE GENOME SHOTGUN SEQUENCE"/>
    <property type="match status" value="1"/>
</dbReference>
<reference evidence="4" key="1">
    <citation type="journal article" date="2017" name="Nat. Ecol. Evol.">
        <title>Genome expansion and lineage-specific genetic innovations in the forest pathogenic fungi Armillaria.</title>
        <authorList>
            <person name="Sipos G."/>
            <person name="Prasanna A.N."/>
            <person name="Walter M.C."/>
            <person name="O'Connor E."/>
            <person name="Balint B."/>
            <person name="Krizsan K."/>
            <person name="Kiss B."/>
            <person name="Hess J."/>
            <person name="Varga T."/>
            <person name="Slot J."/>
            <person name="Riley R."/>
            <person name="Boka B."/>
            <person name="Rigling D."/>
            <person name="Barry K."/>
            <person name="Lee J."/>
            <person name="Mihaltcheva S."/>
            <person name="LaButti K."/>
            <person name="Lipzen A."/>
            <person name="Waldron R."/>
            <person name="Moloney N.M."/>
            <person name="Sperisen C."/>
            <person name="Kredics L."/>
            <person name="Vagvoelgyi C."/>
            <person name="Patrignani A."/>
            <person name="Fitzpatrick D."/>
            <person name="Nagy I."/>
            <person name="Doyle S."/>
            <person name="Anderson J.B."/>
            <person name="Grigoriev I.V."/>
            <person name="Gueldener U."/>
            <person name="Muensterkoetter M."/>
            <person name="Nagy L.G."/>
        </authorList>
    </citation>
    <scope>NUCLEOTIDE SEQUENCE [LARGE SCALE GENOMIC DNA]</scope>
    <source>
        <strain evidence="4">28-4</strain>
    </source>
</reference>
<dbReference type="InterPro" id="IPR045339">
    <property type="entry name" value="DUF6534"/>
</dbReference>
<feature type="non-terminal residue" evidence="3">
    <location>
        <position position="1"/>
    </location>
</feature>
<name>A0A2H3BSL7_9AGAR</name>
<feature type="transmembrane region" description="Helical" evidence="1">
    <location>
        <begin position="77"/>
        <end position="97"/>
    </location>
</feature>
<dbReference type="Pfam" id="PF20152">
    <property type="entry name" value="DUF6534"/>
    <property type="match status" value="1"/>
</dbReference>
<proteinExistence type="predicted"/>
<dbReference type="AlphaFoldDB" id="A0A2H3BSL7"/>
<dbReference type="EMBL" id="KZ293419">
    <property type="protein sequence ID" value="PBK73885.1"/>
    <property type="molecule type" value="Genomic_DNA"/>
</dbReference>
<feature type="transmembrane region" description="Helical" evidence="1">
    <location>
        <begin position="148"/>
        <end position="172"/>
    </location>
</feature>
<feature type="transmembrane region" description="Helical" evidence="1">
    <location>
        <begin position="220"/>
        <end position="239"/>
    </location>
</feature>
<feature type="transmembrane region" description="Helical" evidence="1">
    <location>
        <begin position="38"/>
        <end position="65"/>
    </location>
</feature>
<feature type="transmembrane region" description="Helical" evidence="1">
    <location>
        <begin position="6"/>
        <end position="26"/>
    </location>
</feature>
<keyword evidence="1" id="KW-0472">Membrane</keyword>
<sequence length="360" mass="40505">AAIQVVAYLLHWGLFGTLSVQLYLYYLAFPKDRNFTKYLVYGVYIVEFVQTMFVTHDALAIFRYGFGDLEALTRMDFNWLVVPVMGGVGACSIFCFYTYRIFILSRSRIFPAFVTCVSSTSSVAAILTGVYAFEAGDITKLNNRKTSIAIGIWCGGSALCDVVIAICMTFYLTHRNTTCRHTRILVTKLIRLTIETGSVTAVVALLSLILFIVFPHQTFYGTPMFIMPKLYANTVYMVLNSRIRIMGGRDTYTASTDTEITTTMMEDITSHSRQGAQRTDRVQRPVSVVTITKEVFTSDHEMGRMSVSYVASRTSLELIFLQGETTGRQYDPPRATVRVYLLSPPRPTMYGLVVIHTDTD</sequence>
<accession>A0A2H3BSL7</accession>
<keyword evidence="4" id="KW-1185">Reference proteome</keyword>
<dbReference type="STRING" id="1076256.A0A2H3BSL7"/>
<gene>
    <name evidence="3" type="ORF">ARMSODRAFT_879314</name>
</gene>
<keyword evidence="1" id="KW-1133">Transmembrane helix</keyword>
<evidence type="ECO:0000259" key="2">
    <source>
        <dbReference type="Pfam" id="PF20152"/>
    </source>
</evidence>